<accession>A0A8X7BED2</accession>
<comment type="caution">
    <text evidence="2">The sequence shown here is derived from an EMBL/GenBank/DDBJ whole genome shotgun (WGS) entry which is preliminary data.</text>
</comment>
<gene>
    <name evidence="2" type="ORF">TNCV_910101</name>
</gene>
<dbReference type="AlphaFoldDB" id="A0A8X7BED2"/>
<protein>
    <submittedName>
        <fullName evidence="2">Uncharacterized protein</fullName>
    </submittedName>
</protein>
<dbReference type="EMBL" id="BMAU01021380">
    <property type="protein sequence ID" value="GFY27559.1"/>
    <property type="molecule type" value="Genomic_DNA"/>
</dbReference>
<proteinExistence type="predicted"/>
<dbReference type="Proteomes" id="UP000887159">
    <property type="component" value="Unassembled WGS sequence"/>
</dbReference>
<evidence type="ECO:0000313" key="3">
    <source>
        <dbReference type="Proteomes" id="UP000887159"/>
    </source>
</evidence>
<feature type="region of interest" description="Disordered" evidence="1">
    <location>
        <begin position="58"/>
        <end position="80"/>
    </location>
</feature>
<evidence type="ECO:0000313" key="2">
    <source>
        <dbReference type="EMBL" id="GFY27559.1"/>
    </source>
</evidence>
<reference evidence="2" key="1">
    <citation type="submission" date="2020-08" db="EMBL/GenBank/DDBJ databases">
        <title>Multicomponent nature underlies the extraordinary mechanical properties of spider dragline silk.</title>
        <authorList>
            <person name="Kono N."/>
            <person name="Nakamura H."/>
            <person name="Mori M."/>
            <person name="Yoshida Y."/>
            <person name="Ohtoshi R."/>
            <person name="Malay A.D."/>
            <person name="Moran D.A.P."/>
            <person name="Tomita M."/>
            <person name="Numata K."/>
            <person name="Arakawa K."/>
        </authorList>
    </citation>
    <scope>NUCLEOTIDE SEQUENCE</scope>
</reference>
<evidence type="ECO:0000256" key="1">
    <source>
        <dbReference type="SAM" id="MobiDB-lite"/>
    </source>
</evidence>
<keyword evidence="3" id="KW-1185">Reference proteome</keyword>
<organism evidence="2 3">
    <name type="scientific">Trichonephila clavipes</name>
    <name type="common">Golden silk orbweaver</name>
    <name type="synonym">Nephila clavipes</name>
    <dbReference type="NCBI Taxonomy" id="2585209"/>
    <lineage>
        <taxon>Eukaryota</taxon>
        <taxon>Metazoa</taxon>
        <taxon>Ecdysozoa</taxon>
        <taxon>Arthropoda</taxon>
        <taxon>Chelicerata</taxon>
        <taxon>Arachnida</taxon>
        <taxon>Araneae</taxon>
        <taxon>Araneomorphae</taxon>
        <taxon>Entelegynae</taxon>
        <taxon>Araneoidea</taxon>
        <taxon>Nephilidae</taxon>
        <taxon>Trichonephila</taxon>
    </lineage>
</organism>
<sequence>MEKIEQYRLKNKDFNEYILRKNCKLNKKKKSLHIAAEQKERRPTGVVSDADCSAVGTGFESRRRHGGSILSKSKSGCPNRSRDVARIESMCFSRLTVNTLKSCNKEI</sequence>
<name>A0A8X7BED2_TRICX</name>